<keyword evidence="1" id="KW-0696">RNA-directed RNA polymerase</keyword>
<proteinExistence type="predicted"/>
<protein>
    <submittedName>
        <fullName evidence="1">Putative RNA-dependent RNA polymerase 3</fullName>
    </submittedName>
</protein>
<organism evidence="1">
    <name type="scientific">Lygus hesperus</name>
    <name type="common">Western plant bug</name>
    <dbReference type="NCBI Taxonomy" id="30085"/>
    <lineage>
        <taxon>Eukaryota</taxon>
        <taxon>Metazoa</taxon>
        <taxon>Ecdysozoa</taxon>
        <taxon>Arthropoda</taxon>
        <taxon>Hexapoda</taxon>
        <taxon>Insecta</taxon>
        <taxon>Pterygota</taxon>
        <taxon>Neoptera</taxon>
        <taxon>Paraneoptera</taxon>
        <taxon>Hemiptera</taxon>
        <taxon>Heteroptera</taxon>
        <taxon>Panheteroptera</taxon>
        <taxon>Cimicomorpha</taxon>
        <taxon>Miridae</taxon>
        <taxon>Mirini</taxon>
        <taxon>Lygus</taxon>
    </lineage>
</organism>
<reference evidence="1" key="1">
    <citation type="journal article" date="2014" name="PLoS ONE">
        <title>Transcriptome-Based Identification of ABC Transporters in the Western Tarnished Plant Bug Lygus hesperus.</title>
        <authorList>
            <person name="Hull J.J."/>
            <person name="Chaney K."/>
            <person name="Geib S.M."/>
            <person name="Fabrick J.A."/>
            <person name="Brent C.S."/>
            <person name="Walsh D."/>
            <person name="Lavine L.C."/>
        </authorList>
    </citation>
    <scope>NUCLEOTIDE SEQUENCE</scope>
</reference>
<dbReference type="GO" id="GO:0003968">
    <property type="term" value="F:RNA-directed RNA polymerase activity"/>
    <property type="evidence" value="ECO:0007669"/>
    <property type="project" value="UniProtKB-KW"/>
</dbReference>
<dbReference type="AlphaFoldDB" id="A0A0A9XUK8"/>
<accession>A0A0A9XUK8</accession>
<keyword evidence="1" id="KW-0808">Transferase</keyword>
<gene>
    <name evidence="1" type="primary">RDR3</name>
    <name evidence="1" type="ORF">CM83_4119</name>
</gene>
<reference evidence="1" key="2">
    <citation type="submission" date="2014-07" db="EMBL/GenBank/DDBJ databases">
        <authorList>
            <person name="Hull J."/>
        </authorList>
    </citation>
    <scope>NUCLEOTIDE SEQUENCE</scope>
</reference>
<name>A0A0A9XUK8_LYGHE</name>
<sequence length="321" mass="36793">MRQWARCRVRLSPGSVHHTGMPWRCLEWCALHITHTHHGDGRRFNILPETAILRFLFFIVINLTPHQHARMTVLCRSSNSVCSDETRTYVGVVCMRTCAHIYVAAAKQYTNTVVRTVLHVPSRCRYVSWGRKHSSWGTCHQSVKPQAMLEKYHAKHTHRQPLELCSLMSTILSTNSIDAVFAQPQLRTRLVRWTEELQGRLQQEDLCTQFTDDSAQHNLTQLAELCCPYFVRSGESVPWDAVLDTVFGILLTYRMGDRQQQQSHMTASKTIVATCDCETLLYLAPVLFSHTFPWDTTLLRERLQHGVVCGAVYSSQGIDTH</sequence>
<evidence type="ECO:0000313" key="1">
    <source>
        <dbReference type="EMBL" id="JAG24452.1"/>
    </source>
</evidence>
<dbReference type="EMBL" id="GBHO01019152">
    <property type="protein sequence ID" value="JAG24452.1"/>
    <property type="molecule type" value="Transcribed_RNA"/>
</dbReference>
<keyword evidence="1" id="KW-0548">Nucleotidyltransferase</keyword>